<name>A0A8T0GK41_CERPU</name>
<dbReference type="Proteomes" id="UP000822688">
    <property type="component" value="Chromosome 10"/>
</dbReference>
<proteinExistence type="predicted"/>
<comment type="caution">
    <text evidence="2">The sequence shown here is derived from an EMBL/GenBank/DDBJ whole genome shotgun (WGS) entry which is preliminary data.</text>
</comment>
<evidence type="ECO:0000313" key="2">
    <source>
        <dbReference type="EMBL" id="KAG0559861.1"/>
    </source>
</evidence>
<feature type="region of interest" description="Disordered" evidence="1">
    <location>
        <begin position="1"/>
        <end position="27"/>
    </location>
</feature>
<organism evidence="2 3">
    <name type="scientific">Ceratodon purpureus</name>
    <name type="common">Fire moss</name>
    <name type="synonym">Dicranum purpureum</name>
    <dbReference type="NCBI Taxonomy" id="3225"/>
    <lineage>
        <taxon>Eukaryota</taxon>
        <taxon>Viridiplantae</taxon>
        <taxon>Streptophyta</taxon>
        <taxon>Embryophyta</taxon>
        <taxon>Bryophyta</taxon>
        <taxon>Bryophytina</taxon>
        <taxon>Bryopsida</taxon>
        <taxon>Dicranidae</taxon>
        <taxon>Pseudoditrichales</taxon>
        <taxon>Ditrichaceae</taxon>
        <taxon>Ceratodon</taxon>
    </lineage>
</organism>
<evidence type="ECO:0000256" key="1">
    <source>
        <dbReference type="SAM" id="MobiDB-lite"/>
    </source>
</evidence>
<sequence length="104" mass="11808">MRMHGQPGEILGNHAEGRHPHSPSLPGSILVMHSPSHQHHHHLHTHTHLLSTPVHFTPLHSSLLHSGPLHSTPLRLHQHQHQPSYLTTSSRTTPVPSTHWYQMR</sequence>
<feature type="compositionally biased region" description="Low complexity" evidence="1">
    <location>
        <begin position="87"/>
        <end position="98"/>
    </location>
</feature>
<dbReference type="EMBL" id="CM026431">
    <property type="protein sequence ID" value="KAG0559861.1"/>
    <property type="molecule type" value="Genomic_DNA"/>
</dbReference>
<evidence type="ECO:0000313" key="3">
    <source>
        <dbReference type="Proteomes" id="UP000822688"/>
    </source>
</evidence>
<dbReference type="AlphaFoldDB" id="A0A8T0GK41"/>
<protein>
    <submittedName>
        <fullName evidence="2">Uncharacterized protein</fullName>
    </submittedName>
</protein>
<accession>A0A8T0GK41</accession>
<gene>
    <name evidence="2" type="ORF">KC19_10G135100</name>
</gene>
<keyword evidence="3" id="KW-1185">Reference proteome</keyword>
<reference evidence="2" key="1">
    <citation type="submission" date="2020-06" db="EMBL/GenBank/DDBJ databases">
        <title>WGS assembly of Ceratodon purpureus strain R40.</title>
        <authorList>
            <person name="Carey S.B."/>
            <person name="Jenkins J."/>
            <person name="Shu S."/>
            <person name="Lovell J.T."/>
            <person name="Sreedasyam A."/>
            <person name="Maumus F."/>
            <person name="Tiley G.P."/>
            <person name="Fernandez-Pozo N."/>
            <person name="Barry K."/>
            <person name="Chen C."/>
            <person name="Wang M."/>
            <person name="Lipzen A."/>
            <person name="Daum C."/>
            <person name="Saski C.A."/>
            <person name="Payton A.C."/>
            <person name="Mcbreen J.C."/>
            <person name="Conrad R.E."/>
            <person name="Kollar L.M."/>
            <person name="Olsson S."/>
            <person name="Huttunen S."/>
            <person name="Landis J.B."/>
            <person name="Wickett N.J."/>
            <person name="Johnson M.G."/>
            <person name="Rensing S.A."/>
            <person name="Grimwood J."/>
            <person name="Schmutz J."/>
            <person name="Mcdaniel S.F."/>
        </authorList>
    </citation>
    <scope>NUCLEOTIDE SEQUENCE</scope>
    <source>
        <strain evidence="2">R40</strain>
    </source>
</reference>
<feature type="region of interest" description="Disordered" evidence="1">
    <location>
        <begin position="70"/>
        <end position="104"/>
    </location>
</feature>